<feature type="region of interest" description="Disordered" evidence="2">
    <location>
        <begin position="639"/>
        <end position="669"/>
    </location>
</feature>
<dbReference type="InterPro" id="IPR000571">
    <property type="entry name" value="Znf_CCCH"/>
</dbReference>
<feature type="compositionally biased region" description="Polar residues" evidence="2">
    <location>
        <begin position="652"/>
        <end position="663"/>
    </location>
</feature>
<dbReference type="PROSITE" id="PS50103">
    <property type="entry name" value="ZF_C3H1"/>
    <property type="match status" value="1"/>
</dbReference>
<feature type="compositionally biased region" description="Low complexity" evidence="2">
    <location>
        <begin position="267"/>
        <end position="279"/>
    </location>
</feature>
<sequence length="968" mass="106083">MECTPPPAEPGPARGTPEPFLNPSADPSPNSQTEHPHSASTSPPSSVARSVSPSAKMLLEPALHEALVTTATETDQQPALIQSSTPQPQSVIPETEQNLESTVQSNPTSTLAPAKDDLHLEPNLSHPTSPTQPRLEPQQEDKSELQPSSSNIEINPTLDCDLLMLPPSVQSLAFQSPFTLDPRSRSSTPDQNNLSLPPISPPVPIMTRLSPARSFTVSIAKPYQPSPLSKKIAPVVHPSLPDQSDTRLIATATSNLPHQPSLGDVNPPHASSSTSAPASRKNAPIGAQNEQKTTTTNNTTSRVVKEFQPKLWKARLTDIRYHLDRISIAPDAALKALGNILSCLRNNKVGASRDWSTVPLDGRLEVMLAIIHNGTSQMSLPAWIRNQKLLSVINCWFHDAVEHGLEKKKEDVTRDPHNAIEHGLSQRTTIIRTVLQLIEKLPMTVETMRLYTFGKLIFRINQSAQDFPDNITQLTGAIESQWRAKLQAARAENEAHSQPSTSAPAGNSASTSAVALKRRLSDSAPTPSNRECAATAPNAKVQTPLSSVNPNRPAAPDSRKRQLDALPKLDKNDVKKRKVILPVQSAREKLTADLFGRPDKTKLPMFAARGGSSTVPPKPVTVASDIDPFTHAMSMLKSRPAENEDLDPFTPLPTTSTKTNNKGKPSKSVRFKPDQELCQVKIVERLVYESDEHELPGSSLDSFPLSDANEGRYLHRPLAVLEEEMEWESPLEVILTKETMTNLETSPLVSAEASIQEARERERESVTYSDESQIPETAQEPAFESPIPEDAPPARQMRLGGELLDDREVARAIAQVQSENGADATVADDQAISSLLSQLWHEGGSSPPVPVTSANYPPPDTADRHQHTHRATNYHQADSSSSVPAQTSSQNVWPRRFPELYQRDLPPHRNSPPAFPQSSSTIDPPLSKKKRKRNKNKNKNFDHGREPPLCRNGANCAFGQNCRFRHED</sequence>
<feature type="compositionally biased region" description="Basic and acidic residues" evidence="2">
    <location>
        <begin position="939"/>
        <end position="948"/>
    </location>
</feature>
<keyword evidence="1" id="KW-0863">Zinc-finger</keyword>
<feature type="compositionally biased region" description="Basic and acidic residues" evidence="2">
    <location>
        <begin position="896"/>
        <end position="907"/>
    </location>
</feature>
<feature type="compositionally biased region" description="Pro residues" evidence="2">
    <location>
        <begin position="1"/>
        <end position="10"/>
    </location>
</feature>
<dbReference type="AlphaFoldDB" id="A0A2N5T102"/>
<feature type="domain" description="C3H1-type" evidence="3">
    <location>
        <begin position="944"/>
        <end position="968"/>
    </location>
</feature>
<proteinExistence type="predicted"/>
<feature type="compositionally biased region" description="Polar residues" evidence="2">
    <location>
        <begin position="496"/>
        <end position="513"/>
    </location>
</feature>
<organism evidence="4 5">
    <name type="scientific">Puccinia coronata f. sp. avenae</name>
    <dbReference type="NCBI Taxonomy" id="200324"/>
    <lineage>
        <taxon>Eukaryota</taxon>
        <taxon>Fungi</taxon>
        <taxon>Dikarya</taxon>
        <taxon>Basidiomycota</taxon>
        <taxon>Pucciniomycotina</taxon>
        <taxon>Pucciniomycetes</taxon>
        <taxon>Pucciniales</taxon>
        <taxon>Pucciniaceae</taxon>
        <taxon>Puccinia</taxon>
    </lineage>
</organism>
<feature type="compositionally biased region" description="Basic residues" evidence="2">
    <location>
        <begin position="927"/>
        <end position="938"/>
    </location>
</feature>
<feature type="compositionally biased region" description="Low complexity" evidence="2">
    <location>
        <begin position="38"/>
        <end position="55"/>
    </location>
</feature>
<dbReference type="Proteomes" id="UP000235388">
    <property type="component" value="Unassembled WGS sequence"/>
</dbReference>
<feature type="region of interest" description="Disordered" evidence="2">
    <location>
        <begin position="179"/>
        <end position="207"/>
    </location>
</feature>
<keyword evidence="1" id="KW-0479">Metal-binding</keyword>
<dbReference type="GO" id="GO:0008270">
    <property type="term" value="F:zinc ion binding"/>
    <property type="evidence" value="ECO:0007669"/>
    <property type="project" value="UniProtKB-KW"/>
</dbReference>
<feature type="compositionally biased region" description="Polar residues" evidence="2">
    <location>
        <begin position="145"/>
        <end position="154"/>
    </location>
</feature>
<feature type="region of interest" description="Disordered" evidence="2">
    <location>
        <begin position="745"/>
        <end position="795"/>
    </location>
</feature>
<keyword evidence="1" id="KW-0862">Zinc</keyword>
<reference evidence="4 5" key="1">
    <citation type="submission" date="2017-11" db="EMBL/GenBank/DDBJ databases">
        <title>De novo assembly and phasing of dikaryotic genomes from two isolates of Puccinia coronata f. sp. avenae, the causal agent of oat crown rust.</title>
        <authorList>
            <person name="Miller M.E."/>
            <person name="Zhang Y."/>
            <person name="Omidvar V."/>
            <person name="Sperschneider J."/>
            <person name="Schwessinger B."/>
            <person name="Raley C."/>
            <person name="Palmer J.M."/>
            <person name="Garnica D."/>
            <person name="Upadhyaya N."/>
            <person name="Rathjen J."/>
            <person name="Taylor J.M."/>
            <person name="Park R.F."/>
            <person name="Dodds P.N."/>
            <person name="Hirsch C.D."/>
            <person name="Kianian S.F."/>
            <person name="Figueroa M."/>
        </authorList>
    </citation>
    <scope>NUCLEOTIDE SEQUENCE [LARGE SCALE GENOMIC DNA]</scope>
    <source>
        <strain evidence="4">12NC29</strain>
    </source>
</reference>
<feature type="region of interest" description="Disordered" evidence="2">
    <location>
        <begin position="840"/>
        <end position="954"/>
    </location>
</feature>
<feature type="compositionally biased region" description="Polar residues" evidence="2">
    <location>
        <begin position="766"/>
        <end position="776"/>
    </location>
</feature>
<feature type="compositionally biased region" description="Low complexity" evidence="2">
    <location>
        <begin position="879"/>
        <end position="889"/>
    </location>
</feature>
<dbReference type="EMBL" id="PGCJ01000818">
    <property type="protein sequence ID" value="PLW19154.1"/>
    <property type="molecule type" value="Genomic_DNA"/>
</dbReference>
<accession>A0A2N5T102</accession>
<feature type="compositionally biased region" description="Polar residues" evidence="2">
    <location>
        <begin position="69"/>
        <end position="111"/>
    </location>
</feature>
<dbReference type="STRING" id="200324.A0A2N5T102"/>
<evidence type="ECO:0000256" key="1">
    <source>
        <dbReference type="PROSITE-ProRule" id="PRU00723"/>
    </source>
</evidence>
<feature type="region of interest" description="Disordered" evidence="2">
    <location>
        <begin position="1"/>
        <end position="154"/>
    </location>
</feature>
<feature type="compositionally biased region" description="Basic and acidic residues" evidence="2">
    <location>
        <begin position="557"/>
        <end position="566"/>
    </location>
</feature>
<feature type="region of interest" description="Disordered" evidence="2">
    <location>
        <begin position="485"/>
        <end position="566"/>
    </location>
</feature>
<feature type="region of interest" description="Disordered" evidence="2">
    <location>
        <begin position="255"/>
        <end position="300"/>
    </location>
</feature>
<evidence type="ECO:0000256" key="2">
    <source>
        <dbReference type="SAM" id="MobiDB-lite"/>
    </source>
</evidence>
<dbReference type="OrthoDB" id="2507483at2759"/>
<comment type="caution">
    <text evidence="4">The sequence shown here is derived from an EMBL/GenBank/DDBJ whole genome shotgun (WGS) entry which is preliminary data.</text>
</comment>
<keyword evidence="5" id="KW-1185">Reference proteome</keyword>
<feature type="compositionally biased region" description="Polar residues" evidence="2">
    <location>
        <begin position="540"/>
        <end position="550"/>
    </location>
</feature>
<name>A0A2N5T102_9BASI</name>
<evidence type="ECO:0000259" key="3">
    <source>
        <dbReference type="PROSITE" id="PS50103"/>
    </source>
</evidence>
<gene>
    <name evidence="4" type="ORF">PCANC_16144</name>
</gene>
<evidence type="ECO:0000313" key="5">
    <source>
        <dbReference type="Proteomes" id="UP000235388"/>
    </source>
</evidence>
<feature type="zinc finger region" description="C3H1-type" evidence="1">
    <location>
        <begin position="944"/>
        <end position="968"/>
    </location>
</feature>
<evidence type="ECO:0000313" key="4">
    <source>
        <dbReference type="EMBL" id="PLW19154.1"/>
    </source>
</evidence>
<protein>
    <recommendedName>
        <fullName evidence="3">C3H1-type domain-containing protein</fullName>
    </recommendedName>
</protein>